<feature type="non-terminal residue" evidence="1">
    <location>
        <position position="1"/>
    </location>
</feature>
<name>A0A0K2UX13_LEPSM</name>
<sequence length="48" mass="5298">WCVVSYLGRRTAAGLSSSVVSVQSCISVRKLIKFGPSLNFIPSFFNQF</sequence>
<dbReference type="AlphaFoldDB" id="A0A0K2UX13"/>
<accession>A0A0K2UX13</accession>
<reference evidence="1" key="1">
    <citation type="submission" date="2014-05" db="EMBL/GenBank/DDBJ databases">
        <authorList>
            <person name="Chronopoulou M."/>
        </authorList>
    </citation>
    <scope>NUCLEOTIDE SEQUENCE</scope>
    <source>
        <tissue evidence="1">Whole organism</tissue>
    </source>
</reference>
<dbReference type="EMBL" id="HACA01024890">
    <property type="protein sequence ID" value="CDW42251.1"/>
    <property type="molecule type" value="Transcribed_RNA"/>
</dbReference>
<organism evidence="1">
    <name type="scientific">Lepeophtheirus salmonis</name>
    <name type="common">Salmon louse</name>
    <name type="synonym">Caligus salmonis</name>
    <dbReference type="NCBI Taxonomy" id="72036"/>
    <lineage>
        <taxon>Eukaryota</taxon>
        <taxon>Metazoa</taxon>
        <taxon>Ecdysozoa</taxon>
        <taxon>Arthropoda</taxon>
        <taxon>Crustacea</taxon>
        <taxon>Multicrustacea</taxon>
        <taxon>Hexanauplia</taxon>
        <taxon>Copepoda</taxon>
        <taxon>Siphonostomatoida</taxon>
        <taxon>Caligidae</taxon>
        <taxon>Lepeophtheirus</taxon>
    </lineage>
</organism>
<protein>
    <submittedName>
        <fullName evidence="1">Uncharacterized protein</fullName>
    </submittedName>
</protein>
<evidence type="ECO:0000313" key="1">
    <source>
        <dbReference type="EMBL" id="CDW42251.1"/>
    </source>
</evidence>
<proteinExistence type="predicted"/>